<evidence type="ECO:0000256" key="7">
    <source>
        <dbReference type="ARBA" id="ARBA00022723"/>
    </source>
</evidence>
<organism evidence="13 14">
    <name type="scientific">Haematococcus lacustris</name>
    <name type="common">Green alga</name>
    <name type="synonym">Haematococcus pluvialis</name>
    <dbReference type="NCBI Taxonomy" id="44745"/>
    <lineage>
        <taxon>Eukaryota</taxon>
        <taxon>Viridiplantae</taxon>
        <taxon>Chlorophyta</taxon>
        <taxon>core chlorophytes</taxon>
        <taxon>Chlorophyceae</taxon>
        <taxon>CS clade</taxon>
        <taxon>Chlamydomonadales</taxon>
        <taxon>Haematococcaceae</taxon>
        <taxon>Haematococcus</taxon>
    </lineage>
</organism>
<dbReference type="Proteomes" id="UP000485058">
    <property type="component" value="Unassembled WGS sequence"/>
</dbReference>
<evidence type="ECO:0000256" key="9">
    <source>
        <dbReference type="ARBA" id="ARBA00022801"/>
    </source>
</evidence>
<dbReference type="EC" id="3.1.26.11" evidence="4"/>
<feature type="domain" description="tRNase Z endonuclease" evidence="12">
    <location>
        <begin position="39"/>
        <end position="93"/>
    </location>
</feature>
<dbReference type="PANTHER" id="PTHR12553">
    <property type="entry name" value="ZINC PHOSPHODIESTERASE ELAC PROTEIN 2"/>
    <property type="match status" value="1"/>
</dbReference>
<feature type="non-terminal residue" evidence="13">
    <location>
        <position position="206"/>
    </location>
</feature>
<keyword evidence="10" id="KW-0862">Zinc</keyword>
<sequence>MGAVVGPKPKAKQRDQRGPPPQDAAAHYLSYVQVLATDVDHNSPSLLLFLDKEGRYLFNAGEGLQRMFRENKLRMQKLDNYFFTRVSTETMAGLPGMLLSSGSGLAAAADAGGLLQGKGGAALPHCTLHGPPGTAGYVAAFKPYINQEQELRVVEAGGAVAGEADASAAPQLLLKTAYLTLSAFNITPSSSHSHPTSADLQPPPLP</sequence>
<evidence type="ECO:0000256" key="1">
    <source>
        <dbReference type="ARBA" id="ARBA00000402"/>
    </source>
</evidence>
<dbReference type="InterPro" id="IPR047151">
    <property type="entry name" value="RNZ2-like"/>
</dbReference>
<evidence type="ECO:0000256" key="3">
    <source>
        <dbReference type="ARBA" id="ARBA00007823"/>
    </source>
</evidence>
<dbReference type="SUPFAM" id="SSF56281">
    <property type="entry name" value="Metallo-hydrolase/oxidoreductase"/>
    <property type="match status" value="1"/>
</dbReference>
<reference evidence="13 14" key="1">
    <citation type="submission" date="2020-02" db="EMBL/GenBank/DDBJ databases">
        <title>Draft genome sequence of Haematococcus lacustris strain NIES-144.</title>
        <authorList>
            <person name="Morimoto D."/>
            <person name="Nakagawa S."/>
            <person name="Yoshida T."/>
            <person name="Sawayama S."/>
        </authorList>
    </citation>
    <scope>NUCLEOTIDE SEQUENCE [LARGE SCALE GENOMIC DNA]</scope>
    <source>
        <strain evidence="13 14">NIES-144</strain>
    </source>
</reference>
<dbReference type="Gene3D" id="3.60.15.10">
    <property type="entry name" value="Ribonuclease Z/Hydroxyacylglutathione hydrolase-like"/>
    <property type="match status" value="1"/>
</dbReference>
<keyword evidence="5" id="KW-0819">tRNA processing</keyword>
<keyword evidence="14" id="KW-1185">Reference proteome</keyword>
<name>A0A699ZAT3_HAELA</name>
<dbReference type="InterPro" id="IPR036866">
    <property type="entry name" value="RibonucZ/Hydroxyglut_hydro"/>
</dbReference>
<gene>
    <name evidence="13" type="ORF">HaLaN_12762</name>
</gene>
<dbReference type="GO" id="GO:0042781">
    <property type="term" value="F:3'-tRNA processing endoribonuclease activity"/>
    <property type="evidence" value="ECO:0007669"/>
    <property type="project" value="UniProtKB-EC"/>
</dbReference>
<dbReference type="GO" id="GO:1990180">
    <property type="term" value="P:mitochondrial tRNA 3'-end processing"/>
    <property type="evidence" value="ECO:0007669"/>
    <property type="project" value="TreeGrafter"/>
</dbReference>
<dbReference type="InterPro" id="IPR027794">
    <property type="entry name" value="tRNase_Z_dom"/>
</dbReference>
<keyword evidence="9" id="KW-0378">Hydrolase</keyword>
<evidence type="ECO:0000313" key="14">
    <source>
        <dbReference type="Proteomes" id="UP000485058"/>
    </source>
</evidence>
<evidence type="ECO:0000259" key="12">
    <source>
        <dbReference type="Pfam" id="PF13691"/>
    </source>
</evidence>
<accession>A0A699ZAT3</accession>
<keyword evidence="6" id="KW-0540">Nuclease</keyword>
<dbReference type="Pfam" id="PF13691">
    <property type="entry name" value="Lactamase_B_4"/>
    <property type="match status" value="1"/>
</dbReference>
<dbReference type="AlphaFoldDB" id="A0A699ZAT3"/>
<evidence type="ECO:0000256" key="10">
    <source>
        <dbReference type="ARBA" id="ARBA00022833"/>
    </source>
</evidence>
<evidence type="ECO:0000256" key="8">
    <source>
        <dbReference type="ARBA" id="ARBA00022759"/>
    </source>
</evidence>
<feature type="region of interest" description="Disordered" evidence="11">
    <location>
        <begin position="1"/>
        <end position="23"/>
    </location>
</feature>
<dbReference type="PANTHER" id="PTHR12553:SF49">
    <property type="entry name" value="ZINC PHOSPHODIESTERASE ELAC PROTEIN 2"/>
    <property type="match status" value="1"/>
</dbReference>
<comment type="cofactor">
    <cofactor evidence="2">
        <name>Zn(2+)</name>
        <dbReference type="ChEBI" id="CHEBI:29105"/>
    </cofactor>
</comment>
<comment type="catalytic activity">
    <reaction evidence="1">
        <text>Endonucleolytic cleavage of RNA, removing extra 3' nucleotides from tRNA precursor, generating 3' termini of tRNAs. A 3'-hydroxy group is left at the tRNA terminus and a 5'-phosphoryl group is left at the trailer molecule.</text>
        <dbReference type="EC" id="3.1.26.11"/>
    </reaction>
</comment>
<evidence type="ECO:0000256" key="5">
    <source>
        <dbReference type="ARBA" id="ARBA00022694"/>
    </source>
</evidence>
<dbReference type="GO" id="GO:0005739">
    <property type="term" value="C:mitochondrion"/>
    <property type="evidence" value="ECO:0007669"/>
    <property type="project" value="TreeGrafter"/>
</dbReference>
<keyword evidence="8" id="KW-0255">Endonuclease</keyword>
<dbReference type="GO" id="GO:0046872">
    <property type="term" value="F:metal ion binding"/>
    <property type="evidence" value="ECO:0007669"/>
    <property type="project" value="UniProtKB-KW"/>
</dbReference>
<evidence type="ECO:0000256" key="6">
    <source>
        <dbReference type="ARBA" id="ARBA00022722"/>
    </source>
</evidence>
<evidence type="ECO:0000256" key="2">
    <source>
        <dbReference type="ARBA" id="ARBA00001947"/>
    </source>
</evidence>
<keyword evidence="7" id="KW-0479">Metal-binding</keyword>
<comment type="caution">
    <text evidence="13">The sequence shown here is derived from an EMBL/GenBank/DDBJ whole genome shotgun (WGS) entry which is preliminary data.</text>
</comment>
<evidence type="ECO:0000256" key="4">
    <source>
        <dbReference type="ARBA" id="ARBA00012477"/>
    </source>
</evidence>
<protein>
    <recommendedName>
        <fullName evidence="4">ribonuclease Z</fullName>
        <ecNumber evidence="4">3.1.26.11</ecNumber>
    </recommendedName>
</protein>
<dbReference type="EMBL" id="BLLF01000985">
    <property type="protein sequence ID" value="GFH16359.1"/>
    <property type="molecule type" value="Genomic_DNA"/>
</dbReference>
<proteinExistence type="inferred from homology"/>
<evidence type="ECO:0000313" key="13">
    <source>
        <dbReference type="EMBL" id="GFH16359.1"/>
    </source>
</evidence>
<evidence type="ECO:0000256" key="11">
    <source>
        <dbReference type="SAM" id="MobiDB-lite"/>
    </source>
</evidence>
<comment type="similarity">
    <text evidence="3">Belongs to the RNase Z family.</text>
</comment>